<dbReference type="InterPro" id="IPR046956">
    <property type="entry name" value="RLP23-like"/>
</dbReference>
<evidence type="ECO:0000259" key="14">
    <source>
        <dbReference type="Pfam" id="PF08263"/>
    </source>
</evidence>
<evidence type="ECO:0000313" key="17">
    <source>
        <dbReference type="Proteomes" id="UP000583929"/>
    </source>
</evidence>
<dbReference type="InterPro" id="IPR001611">
    <property type="entry name" value="Leu-rich_rpt"/>
</dbReference>
<name>A0A7J6HME5_CANSA</name>
<dbReference type="SMART" id="SM00365">
    <property type="entry name" value="LRR_SD22"/>
    <property type="match status" value="5"/>
</dbReference>
<evidence type="ECO:0000256" key="2">
    <source>
        <dbReference type="ARBA" id="ARBA00009592"/>
    </source>
</evidence>
<dbReference type="InterPro" id="IPR032675">
    <property type="entry name" value="LRR_dom_sf"/>
</dbReference>
<dbReference type="Pfam" id="PF00560">
    <property type="entry name" value="LRR_1"/>
    <property type="match status" value="1"/>
</dbReference>
<dbReference type="InterPro" id="IPR055414">
    <property type="entry name" value="LRR_R13L4/SHOC2-like"/>
</dbReference>
<feature type="domain" description="Leucine-rich repeat-containing N-terminal plant-type" evidence="14">
    <location>
        <begin position="26"/>
        <end position="74"/>
    </location>
</feature>
<evidence type="ECO:0000256" key="6">
    <source>
        <dbReference type="ARBA" id="ARBA00022729"/>
    </source>
</evidence>
<evidence type="ECO:0000256" key="4">
    <source>
        <dbReference type="ARBA" id="ARBA00022614"/>
    </source>
</evidence>
<gene>
    <name evidence="16" type="ORF">G4B88_019247</name>
</gene>
<dbReference type="Pfam" id="PF08263">
    <property type="entry name" value="LRRNT_2"/>
    <property type="match status" value="1"/>
</dbReference>
<dbReference type="PANTHER" id="PTHR48061:SF12">
    <property type="entry name" value="DISEASE RESISTANCE LIKE PROTEIN"/>
    <property type="match status" value="1"/>
</dbReference>
<keyword evidence="3" id="KW-1003">Cell membrane</keyword>
<organism evidence="16 17">
    <name type="scientific">Cannabis sativa</name>
    <name type="common">Hemp</name>
    <name type="synonym">Marijuana</name>
    <dbReference type="NCBI Taxonomy" id="3483"/>
    <lineage>
        <taxon>Eukaryota</taxon>
        <taxon>Viridiplantae</taxon>
        <taxon>Streptophyta</taxon>
        <taxon>Embryophyta</taxon>
        <taxon>Tracheophyta</taxon>
        <taxon>Spermatophyta</taxon>
        <taxon>Magnoliopsida</taxon>
        <taxon>eudicotyledons</taxon>
        <taxon>Gunneridae</taxon>
        <taxon>Pentapetalae</taxon>
        <taxon>rosids</taxon>
        <taxon>fabids</taxon>
        <taxon>Rosales</taxon>
        <taxon>Cannabaceae</taxon>
        <taxon>Cannabis</taxon>
    </lineage>
</organism>
<dbReference type="AlphaFoldDB" id="A0A7J6HME5"/>
<comment type="caution">
    <text evidence="16">The sequence shown here is derived from an EMBL/GenBank/DDBJ whole genome shotgun (WGS) entry which is preliminary data.</text>
</comment>
<dbReference type="SUPFAM" id="SSF52058">
    <property type="entry name" value="L domain-like"/>
    <property type="match status" value="2"/>
</dbReference>
<protein>
    <recommendedName>
        <fullName evidence="18">Leucine-rich repeat-containing N-terminal plant-type domain-containing protein</fullName>
    </recommendedName>
</protein>
<dbReference type="InterPro" id="IPR013210">
    <property type="entry name" value="LRR_N_plant-typ"/>
</dbReference>
<comment type="similarity">
    <text evidence="2">Belongs to the RLP family.</text>
</comment>
<dbReference type="FunFam" id="3.80.10.10:FF:000095">
    <property type="entry name" value="LRR receptor-like serine/threonine-protein kinase GSO1"/>
    <property type="match status" value="1"/>
</dbReference>
<dbReference type="GO" id="GO:0005886">
    <property type="term" value="C:plasma membrane"/>
    <property type="evidence" value="ECO:0007669"/>
    <property type="project" value="UniProtKB-SubCell"/>
</dbReference>
<evidence type="ECO:0000256" key="8">
    <source>
        <dbReference type="ARBA" id="ARBA00022989"/>
    </source>
</evidence>
<feature type="chain" id="PRO_5029543150" description="Leucine-rich repeat-containing N-terminal plant-type domain-containing protein" evidence="13">
    <location>
        <begin position="24"/>
        <end position="737"/>
    </location>
</feature>
<evidence type="ECO:0000256" key="12">
    <source>
        <dbReference type="SAM" id="Phobius"/>
    </source>
</evidence>
<dbReference type="FunFam" id="3.80.10.10:FF:000041">
    <property type="entry name" value="LRR receptor-like serine/threonine-protein kinase ERECTA"/>
    <property type="match status" value="2"/>
</dbReference>
<dbReference type="PANTHER" id="PTHR48061">
    <property type="entry name" value="LEUCINE-RICH REPEAT RECEPTOR PROTEIN KINASE EMS1-LIKE-RELATED"/>
    <property type="match status" value="1"/>
</dbReference>
<feature type="domain" description="Disease resistance R13L4/SHOC-2-like LRR" evidence="15">
    <location>
        <begin position="244"/>
        <end position="453"/>
    </location>
</feature>
<evidence type="ECO:0000256" key="13">
    <source>
        <dbReference type="SAM" id="SignalP"/>
    </source>
</evidence>
<accession>A0A7J6HME5</accession>
<proteinExistence type="inferred from homology"/>
<keyword evidence="10" id="KW-0675">Receptor</keyword>
<evidence type="ECO:0000256" key="10">
    <source>
        <dbReference type="ARBA" id="ARBA00023170"/>
    </source>
</evidence>
<dbReference type="Pfam" id="PF13855">
    <property type="entry name" value="LRR_8"/>
    <property type="match status" value="1"/>
</dbReference>
<feature type="transmembrane region" description="Helical" evidence="12">
    <location>
        <begin position="668"/>
        <end position="687"/>
    </location>
</feature>
<keyword evidence="5 12" id="KW-0812">Transmembrane</keyword>
<evidence type="ECO:0000256" key="5">
    <source>
        <dbReference type="ARBA" id="ARBA00022692"/>
    </source>
</evidence>
<feature type="signal peptide" evidence="13">
    <location>
        <begin position="1"/>
        <end position="23"/>
    </location>
</feature>
<dbReference type="Proteomes" id="UP000583929">
    <property type="component" value="Unassembled WGS sequence"/>
</dbReference>
<keyword evidence="11" id="KW-0325">Glycoprotein</keyword>
<keyword evidence="17" id="KW-1185">Reference proteome</keyword>
<keyword evidence="7" id="KW-0677">Repeat</keyword>
<evidence type="ECO:0000313" key="16">
    <source>
        <dbReference type="EMBL" id="KAF4396447.1"/>
    </source>
</evidence>
<dbReference type="Gene3D" id="3.80.10.10">
    <property type="entry name" value="Ribonuclease Inhibitor"/>
    <property type="match status" value="5"/>
</dbReference>
<dbReference type="Pfam" id="PF23598">
    <property type="entry name" value="LRR_14"/>
    <property type="match status" value="1"/>
</dbReference>
<evidence type="ECO:0000259" key="15">
    <source>
        <dbReference type="Pfam" id="PF23598"/>
    </source>
</evidence>
<dbReference type="InterPro" id="IPR003591">
    <property type="entry name" value="Leu-rich_rpt_typical-subtyp"/>
</dbReference>
<dbReference type="EMBL" id="JAATIQ010000036">
    <property type="protein sequence ID" value="KAF4396447.1"/>
    <property type="molecule type" value="Genomic_DNA"/>
</dbReference>
<evidence type="ECO:0000256" key="3">
    <source>
        <dbReference type="ARBA" id="ARBA00022475"/>
    </source>
</evidence>
<evidence type="ECO:0000256" key="11">
    <source>
        <dbReference type="ARBA" id="ARBA00023180"/>
    </source>
</evidence>
<reference evidence="16 17" key="1">
    <citation type="journal article" date="2020" name="bioRxiv">
        <title>Sequence and annotation of 42 cannabis genomes reveals extensive copy number variation in cannabinoid synthesis and pathogen resistance genes.</title>
        <authorList>
            <person name="Mckernan K.J."/>
            <person name="Helbert Y."/>
            <person name="Kane L.T."/>
            <person name="Ebling H."/>
            <person name="Zhang L."/>
            <person name="Liu B."/>
            <person name="Eaton Z."/>
            <person name="Mclaughlin S."/>
            <person name="Kingan S."/>
            <person name="Baybayan P."/>
            <person name="Concepcion G."/>
            <person name="Jordan M."/>
            <person name="Riva A."/>
            <person name="Barbazuk W."/>
            <person name="Harkins T."/>
        </authorList>
    </citation>
    <scope>NUCLEOTIDE SEQUENCE [LARGE SCALE GENOMIC DNA]</scope>
    <source>
        <strain evidence="17">cv. Jamaican Lion 4</strain>
        <tissue evidence="16">Leaf</tissue>
    </source>
</reference>
<evidence type="ECO:0000256" key="9">
    <source>
        <dbReference type="ARBA" id="ARBA00023136"/>
    </source>
</evidence>
<evidence type="ECO:0000256" key="1">
    <source>
        <dbReference type="ARBA" id="ARBA00004251"/>
    </source>
</evidence>
<sequence>MESYTFSLLFLGLCFFLPNCVKPQCHEDERNALLQFKESVIINKSVSEDPLAYPKLSSWKQETDCCSWQGVECNENTGNVIVLNLNSSFLYGSINSTSTLFHFPYLEKLNLADNHFNYSPIPSGLGRFPKLTHLNLSSSYFTGQIPSEMSKLTNLSSLDLSFLNLSSTVPSFLANFSSLSYLHLRNCGVYGEFPEKIFHLPKLEFLAPLHNQNLSGKFPEFRSGSPLKTIWFSRTSFSGTIPYSIGNLVSLEFLSVTKTKFTGTLPTSISKLKNLTYLDFSYNQFNGEFPTFLQNLTKLTILWLGGNQLTGQIPSWIGNLTSLNVLSFAKNKLSGPLPPSLSRLTNLRTLNLFENELNGTVDFSLFLNMTYLVELRLDDNNLTVTTRETEDMNMTNKFEILGLNMCNLNHFPNFLRYQDRLRYLDLGGNNIHGSIPKWIWNSSVETMAYLALNDNLLTSLEVADNNNMNNASSPQSDDKEFPLFCNLKSLQLLDLSNNLFSGLTLPKCMENPNNLLAVLNIKNNHFHGTIPQLCSNEGRNSFKMVDISYNQFEGPIPRSMAKCLRLESLNMGDNQLFDVFPSWLGTLPNLRLLILRSNRLHGIITNPVSSFEFQNLRVIDLSHNNFTGQFPSKYLENWNAMKVIESSTSYMKTESSFEAVRRTWMLEYTWRTVVVGFAVGVIVGVIIENNVKTKKREYLWLWKKSNYNQRRLVRKIEITLTIKHKKPINLKSGKALF</sequence>
<keyword evidence="4" id="KW-0433">Leucine-rich repeat</keyword>
<evidence type="ECO:0008006" key="18">
    <source>
        <dbReference type="Google" id="ProtNLM"/>
    </source>
</evidence>
<evidence type="ECO:0000256" key="7">
    <source>
        <dbReference type="ARBA" id="ARBA00022737"/>
    </source>
</evidence>
<comment type="subcellular location">
    <subcellularLocation>
        <location evidence="1">Cell membrane</location>
        <topology evidence="1">Single-pass type I membrane protein</topology>
    </subcellularLocation>
</comment>
<dbReference type="SMART" id="SM00369">
    <property type="entry name" value="LRR_TYP"/>
    <property type="match status" value="6"/>
</dbReference>
<keyword evidence="6 13" id="KW-0732">Signal</keyword>
<keyword evidence="8 12" id="KW-1133">Transmembrane helix</keyword>
<keyword evidence="9 12" id="KW-0472">Membrane</keyword>